<dbReference type="InterPro" id="IPR031811">
    <property type="entry name" value="ALGX/ALGJ_SGNH-like"/>
</dbReference>
<accession>A0A9X4JVR1</accession>
<gene>
    <name evidence="9" type="ORF">L7E55_05625</name>
</gene>
<evidence type="ECO:0000256" key="6">
    <source>
        <dbReference type="ARBA" id="ARBA00022841"/>
    </source>
</evidence>
<comment type="caution">
    <text evidence="9">The sequence shown here is derived from an EMBL/GenBank/DDBJ whole genome shotgun (WGS) entry which is preliminary data.</text>
</comment>
<evidence type="ECO:0000256" key="1">
    <source>
        <dbReference type="ARBA" id="ARBA00004418"/>
    </source>
</evidence>
<evidence type="ECO:0000256" key="5">
    <source>
        <dbReference type="ARBA" id="ARBA00022764"/>
    </source>
</evidence>
<evidence type="ECO:0000256" key="4">
    <source>
        <dbReference type="ARBA" id="ARBA00022729"/>
    </source>
</evidence>
<comment type="subcellular location">
    <subcellularLocation>
        <location evidence="1">Periplasm</location>
    </subcellularLocation>
</comment>
<feature type="transmembrane region" description="Helical" evidence="7">
    <location>
        <begin position="6"/>
        <end position="27"/>
    </location>
</feature>
<keyword evidence="6" id="KW-0016">Alginate biosynthesis</keyword>
<dbReference type="Proteomes" id="UP001154312">
    <property type="component" value="Unassembled WGS sequence"/>
</dbReference>
<evidence type="ECO:0000256" key="7">
    <source>
        <dbReference type="SAM" id="Phobius"/>
    </source>
</evidence>
<evidence type="ECO:0000259" key="8">
    <source>
        <dbReference type="Pfam" id="PF16822"/>
    </source>
</evidence>
<dbReference type="EMBL" id="JAKOAV010000007">
    <property type="protein sequence ID" value="MDF9407842.1"/>
    <property type="molecule type" value="Genomic_DNA"/>
</dbReference>
<evidence type="ECO:0000313" key="10">
    <source>
        <dbReference type="Proteomes" id="UP001154312"/>
    </source>
</evidence>
<comment type="pathway">
    <text evidence="2">Glycan biosynthesis; alginate biosynthesis.</text>
</comment>
<name>A0A9X4JVR1_9FIRM</name>
<dbReference type="GO" id="GO:0016740">
    <property type="term" value="F:transferase activity"/>
    <property type="evidence" value="ECO:0007669"/>
    <property type="project" value="UniProtKB-KW"/>
</dbReference>
<dbReference type="GO" id="GO:0042597">
    <property type="term" value="C:periplasmic space"/>
    <property type="evidence" value="ECO:0007669"/>
    <property type="project" value="UniProtKB-SubCell"/>
</dbReference>
<evidence type="ECO:0000256" key="3">
    <source>
        <dbReference type="ARBA" id="ARBA00022679"/>
    </source>
</evidence>
<keyword evidence="7" id="KW-1133">Transmembrane helix</keyword>
<dbReference type="RefSeq" id="WP_277443093.1">
    <property type="nucleotide sequence ID" value="NZ_JAKOAV010000007.1"/>
</dbReference>
<feature type="domain" description="AlgX/AlgJ SGNH hydrolase-like" evidence="8">
    <location>
        <begin position="254"/>
        <end position="365"/>
    </location>
</feature>
<dbReference type="Pfam" id="PF16822">
    <property type="entry name" value="ALGX"/>
    <property type="match status" value="1"/>
</dbReference>
<evidence type="ECO:0000313" key="9">
    <source>
        <dbReference type="EMBL" id="MDF9407842.1"/>
    </source>
</evidence>
<keyword evidence="7" id="KW-0812">Transmembrane</keyword>
<keyword evidence="4" id="KW-0732">Signal</keyword>
<organism evidence="9 10">
    <name type="scientific">Pelotomaculum isophthalicicum JI</name>
    <dbReference type="NCBI Taxonomy" id="947010"/>
    <lineage>
        <taxon>Bacteria</taxon>
        <taxon>Bacillati</taxon>
        <taxon>Bacillota</taxon>
        <taxon>Clostridia</taxon>
        <taxon>Eubacteriales</taxon>
        <taxon>Desulfotomaculaceae</taxon>
        <taxon>Pelotomaculum</taxon>
    </lineage>
</organism>
<dbReference type="AlphaFoldDB" id="A0A9X4JVR1"/>
<dbReference type="Gene3D" id="3.40.50.1110">
    <property type="entry name" value="SGNH hydrolase"/>
    <property type="match status" value="1"/>
</dbReference>
<dbReference type="GO" id="GO:0042121">
    <property type="term" value="P:alginic acid biosynthetic process"/>
    <property type="evidence" value="ECO:0007669"/>
    <property type="project" value="UniProtKB-KW"/>
</dbReference>
<protein>
    <recommendedName>
        <fullName evidence="8">AlgX/AlgJ SGNH hydrolase-like domain-containing protein</fullName>
    </recommendedName>
</protein>
<keyword evidence="5" id="KW-0574">Periplasm</keyword>
<evidence type="ECO:0000256" key="2">
    <source>
        <dbReference type="ARBA" id="ARBA00005182"/>
    </source>
</evidence>
<reference evidence="9" key="1">
    <citation type="submission" date="2022-02" db="EMBL/GenBank/DDBJ databases">
        <authorList>
            <person name="Leng L."/>
        </authorList>
    </citation>
    <scope>NUCLEOTIDE SEQUENCE</scope>
    <source>
        <strain evidence="9">JI</strain>
    </source>
</reference>
<sequence>MSYKYFVKVFTIAIISFLIFHIILYGFTGEALSLPDKFIKRSAYTGRHEPQRHIEVTAFGDLARLSYLYRLGVRRKVVDTSDQNGYLNKDYNDNLTYPVLTVGDSFMLCNNDDERFSMLLQNKLNINCYNAAANGVLDPFSFLQGDLMKNAKVLVWESVERNINNDSFNIGKVDFYYSASKKKNEYEENWGKKNTSHKQLAVVNSSNIKFLVNNLSYNITGKPVLDKVDIVKLKNGRDLMFFQDDLVSFNKTGDFEDVCQPVAFISYINEQLKAKGITLIFLAVPDKFNAYYDEIVEEQKTKKDPHFIERLTSELQKNNVIAINLIDPFRNEIREGRDVYYFDDTHWNGEGAEIAAGLVAQEIIKGKLLD</sequence>
<keyword evidence="10" id="KW-1185">Reference proteome</keyword>
<proteinExistence type="predicted"/>
<dbReference type="SUPFAM" id="SSF52266">
    <property type="entry name" value="SGNH hydrolase"/>
    <property type="match status" value="1"/>
</dbReference>
<keyword evidence="7" id="KW-0472">Membrane</keyword>
<dbReference type="InterPro" id="IPR036514">
    <property type="entry name" value="SGNH_hydro_sf"/>
</dbReference>
<keyword evidence="3" id="KW-0808">Transferase</keyword>